<dbReference type="Gene3D" id="3.40.50.1820">
    <property type="entry name" value="alpha/beta hydrolase"/>
    <property type="match status" value="1"/>
</dbReference>
<evidence type="ECO:0000313" key="1">
    <source>
        <dbReference type="EMBL" id="GAA2157713.1"/>
    </source>
</evidence>
<protein>
    <recommendedName>
        <fullName evidence="3">Thioesterase domain-containing protein</fullName>
    </recommendedName>
</protein>
<dbReference type="InterPro" id="IPR029058">
    <property type="entry name" value="AB_hydrolase_fold"/>
</dbReference>
<proteinExistence type="predicted"/>
<evidence type="ECO:0000313" key="2">
    <source>
        <dbReference type="Proteomes" id="UP001422759"/>
    </source>
</evidence>
<comment type="caution">
    <text evidence="1">The sequence shown here is derived from an EMBL/GenBank/DDBJ whole genome shotgun (WGS) entry which is preliminary data.</text>
</comment>
<dbReference type="Proteomes" id="UP001422759">
    <property type="component" value="Unassembled WGS sequence"/>
</dbReference>
<dbReference type="RefSeq" id="WP_344469382.1">
    <property type="nucleotide sequence ID" value="NZ_BAAANT010000062.1"/>
</dbReference>
<dbReference type="EMBL" id="BAAANT010000062">
    <property type="protein sequence ID" value="GAA2157713.1"/>
    <property type="molecule type" value="Genomic_DNA"/>
</dbReference>
<name>A0ABN3AAY6_9ACTN</name>
<evidence type="ECO:0008006" key="3">
    <source>
        <dbReference type="Google" id="ProtNLM"/>
    </source>
</evidence>
<gene>
    <name evidence="1" type="ORF">GCM10009760_60080</name>
</gene>
<organism evidence="1 2">
    <name type="scientific">Kitasatospora kazusensis</name>
    <dbReference type="NCBI Taxonomy" id="407974"/>
    <lineage>
        <taxon>Bacteria</taxon>
        <taxon>Bacillati</taxon>
        <taxon>Actinomycetota</taxon>
        <taxon>Actinomycetes</taxon>
        <taxon>Kitasatosporales</taxon>
        <taxon>Streptomycetaceae</taxon>
        <taxon>Kitasatospora</taxon>
    </lineage>
</organism>
<reference evidence="1 2" key="1">
    <citation type="journal article" date="2019" name="Int. J. Syst. Evol. Microbiol.">
        <title>The Global Catalogue of Microorganisms (GCM) 10K type strain sequencing project: providing services to taxonomists for standard genome sequencing and annotation.</title>
        <authorList>
            <consortium name="The Broad Institute Genomics Platform"/>
            <consortium name="The Broad Institute Genome Sequencing Center for Infectious Disease"/>
            <person name="Wu L."/>
            <person name="Ma J."/>
        </authorList>
    </citation>
    <scope>NUCLEOTIDE SEQUENCE [LARGE SCALE GENOMIC DNA]</scope>
    <source>
        <strain evidence="1 2">JCM 14560</strain>
    </source>
</reference>
<keyword evidence="2" id="KW-1185">Reference proteome</keyword>
<accession>A0ABN3AAY6</accession>
<sequence length="276" mass="29689">MAESGSWKTLVEGGGSGGIVLAVDFDTTGRPEARFSDLVANLRTDLAVWETVPPAAGSEYARSGAGYVDCWAQRLEAERPQIKALLGFCAGSVYAAALAERIASWQQAEPLLVIFDPEVSVSQTLMWQYHKVVGFMSSVISDEDVATAREAGLQLHNRTPEIGPLKDGLIRLIREIGEPAFTRVGLDEARREELFSVFESFLCYLAAASDIDPLDRWRSAVAFSSASPLSGLRAMRASGVGGDRLAVAREIEIDVEHGSMLADKGLAEAVSELLNG</sequence>